<dbReference type="Pfam" id="PF13638">
    <property type="entry name" value="PIN_4"/>
    <property type="match status" value="1"/>
</dbReference>
<dbReference type="SMART" id="SM00670">
    <property type="entry name" value="PINc"/>
    <property type="match status" value="1"/>
</dbReference>
<dbReference type="SUPFAM" id="SSF52540">
    <property type="entry name" value="P-loop containing nucleoside triphosphate hydrolases"/>
    <property type="match status" value="1"/>
</dbReference>
<dbReference type="Gene3D" id="3.40.50.300">
    <property type="entry name" value="P-loop containing nucleotide triphosphate hydrolases"/>
    <property type="match status" value="1"/>
</dbReference>
<evidence type="ECO:0000256" key="2">
    <source>
        <dbReference type="ARBA" id="ARBA00022840"/>
    </source>
</evidence>
<evidence type="ECO:0000259" key="4">
    <source>
        <dbReference type="SMART" id="SM00670"/>
    </source>
</evidence>
<accession>A0A0B5AU91</accession>
<dbReference type="OrthoDB" id="9773137at2"/>
<dbReference type="InterPro" id="IPR029060">
    <property type="entry name" value="PIN-like_dom_sf"/>
</dbReference>
<dbReference type="PANTHER" id="PTHR30473:SF2">
    <property type="entry name" value="PIN DOMAIN-CONTAINING PROTEIN"/>
    <property type="match status" value="1"/>
</dbReference>
<organism evidence="5 6">
    <name type="scientific">Jeotgalibacillus malaysiensis</name>
    <dbReference type="NCBI Taxonomy" id="1508404"/>
    <lineage>
        <taxon>Bacteria</taxon>
        <taxon>Bacillati</taxon>
        <taxon>Bacillota</taxon>
        <taxon>Bacilli</taxon>
        <taxon>Bacillales</taxon>
        <taxon>Caryophanaceae</taxon>
        <taxon>Jeotgalibacillus</taxon>
    </lineage>
</organism>
<dbReference type="GO" id="GO:0005829">
    <property type="term" value="C:cytosol"/>
    <property type="evidence" value="ECO:0007669"/>
    <property type="project" value="TreeGrafter"/>
</dbReference>
<dbReference type="HOGENOM" id="CLU_656859_0_0_9"/>
<comment type="similarity">
    <text evidence="3">In the N-terminal section; belongs to the PINc/VapC protein family.</text>
</comment>
<dbReference type="InterPro" id="IPR051451">
    <property type="entry name" value="PhoH2-like"/>
</dbReference>
<dbReference type="Proteomes" id="UP000031449">
    <property type="component" value="Plasmid unnamed"/>
</dbReference>
<feature type="domain" description="PIN" evidence="4">
    <location>
        <begin position="1"/>
        <end position="114"/>
    </location>
</feature>
<evidence type="ECO:0000256" key="1">
    <source>
        <dbReference type="ARBA" id="ARBA00022741"/>
    </source>
</evidence>
<dbReference type="PANTHER" id="PTHR30473">
    <property type="entry name" value="PROTEIN PHOH"/>
    <property type="match status" value="1"/>
</dbReference>
<dbReference type="InterPro" id="IPR027417">
    <property type="entry name" value="P-loop_NTPase"/>
</dbReference>
<dbReference type="KEGG" id="jeo:JMA_43090"/>
<dbReference type="EMBL" id="CP009417">
    <property type="protein sequence ID" value="AJD93626.1"/>
    <property type="molecule type" value="Genomic_DNA"/>
</dbReference>
<evidence type="ECO:0000256" key="3">
    <source>
        <dbReference type="ARBA" id="ARBA00046345"/>
    </source>
</evidence>
<evidence type="ECO:0000313" key="6">
    <source>
        <dbReference type="Proteomes" id="UP000031449"/>
    </source>
</evidence>
<reference evidence="5 6" key="1">
    <citation type="submission" date="2014-08" db="EMBL/GenBank/DDBJ databases">
        <title>Complete genome of a marine bacteria Jeotgalibacillus malaysiensis.</title>
        <authorList>
            <person name="Yaakop A.S."/>
            <person name="Chan K.-G."/>
            <person name="Goh K.M."/>
        </authorList>
    </citation>
    <scope>NUCLEOTIDE SEQUENCE [LARGE SCALE GENOMIC DNA]</scope>
    <source>
        <strain evidence="5 6">D5</strain>
        <plasmid evidence="6">Plasmid</plasmid>
    </source>
</reference>
<keyword evidence="1" id="KW-0547">Nucleotide-binding</keyword>
<sequence length="418" mass="47861">MKFIIDTSSLLNHLEYVDFSEVIVTMMTLRELEKHKDKFGHPELSKRARDVLRAIDDNEGILEDSWHQVATFKHLQGDFDPNYMDNRFLELLHIYRKDEEREVGLITHDRALRKQAKAFGFTVKDYNNVKMESFDGTVDIALTSKRFENLKKNMAQVNGFKNSLKLKEGQYAVIIVDGKEEMALRYEHDHTYQEPRYREIKMARIIDSKFLGLNGDVQAKNLRQAIAIDTLHRNKLSILTGKAGCGKSYLAIGYLLQEIHDTKKDTKVYIITNNVPMRGTQTFGLKKGDILSKILQSNLGSILKTKLGLEYTQMLIQKGQLNIISLEDIRGASFDGPVYVTEAQNYTKDMVKTIIERMEENGQLILDGDERQIDTEMSKGVNNGISRALEVFQGSELLGHVRLEGNMRGKLSEFADKM</sequence>
<dbReference type="SUPFAM" id="SSF88723">
    <property type="entry name" value="PIN domain-like"/>
    <property type="match status" value="1"/>
</dbReference>
<dbReference type="BioCyc" id="JESP1508404:G14D9-13632-MONOMER"/>
<dbReference type="Gene3D" id="3.40.50.1010">
    <property type="entry name" value="5'-nuclease"/>
    <property type="match status" value="1"/>
</dbReference>
<dbReference type="InterPro" id="IPR002716">
    <property type="entry name" value="PIN_dom"/>
</dbReference>
<proteinExistence type="inferred from homology"/>
<protein>
    <recommendedName>
        <fullName evidence="4">PIN domain-containing protein</fullName>
    </recommendedName>
</protein>
<name>A0A0B5AU91_9BACL</name>
<gene>
    <name evidence="5" type="ORF">JMA_43090</name>
</gene>
<keyword evidence="5" id="KW-0614">Plasmid</keyword>
<evidence type="ECO:0000313" key="5">
    <source>
        <dbReference type="EMBL" id="AJD93626.1"/>
    </source>
</evidence>
<geneLocation type="plasmid" evidence="6"/>
<dbReference type="InterPro" id="IPR003714">
    <property type="entry name" value="PhoH"/>
</dbReference>
<keyword evidence="6" id="KW-1185">Reference proteome</keyword>
<dbReference type="Pfam" id="PF02562">
    <property type="entry name" value="PhoH"/>
    <property type="match status" value="1"/>
</dbReference>
<dbReference type="AlphaFoldDB" id="A0A0B5AU91"/>
<dbReference type="GO" id="GO:0005524">
    <property type="term" value="F:ATP binding"/>
    <property type="evidence" value="ECO:0007669"/>
    <property type="project" value="UniProtKB-KW"/>
</dbReference>
<keyword evidence="2" id="KW-0067">ATP-binding</keyword>